<sequence length="345" mass="38646">MSVFTNRDIKRLFIMLSCVFGAFIILSQLYILLADGSPTVVLFVLSLLLAAGVFGSCYLYFRRQQQMLDDAISQINLFVLGDTNARIESGSEGSLYKLFHEVNTLATTLNAHAVREQNTKDFLRNTISDISHQLKTPLAALAIYNSLLQDECEDKTAVCGFALKSEKEIERIETLVQNLLKITKLDAGSIFMDKHIENISDMMNDLKAHFEIRAEQENKEIILLGRDDEMLLCDRDWLIEAVSNIVKNALDHTDANSDIHIEWSRLPSVTQIIIKDNGSGVHPEDIHHIFKRFYRSRFSKDTQGVGLGLPLAKAIVEAHDGSIAVDSVLGNGSTFVLSFLNLTKL</sequence>
<evidence type="ECO:0000256" key="3">
    <source>
        <dbReference type="ARBA" id="ARBA00012438"/>
    </source>
</evidence>
<keyword evidence="8" id="KW-0472">Membrane</keyword>
<dbReference type="SMART" id="SM00387">
    <property type="entry name" value="HATPase_c"/>
    <property type="match status" value="1"/>
</dbReference>
<dbReference type="EC" id="2.7.13.3" evidence="3"/>
<evidence type="ECO:0000256" key="4">
    <source>
        <dbReference type="ARBA" id="ARBA00022553"/>
    </source>
</evidence>
<gene>
    <name evidence="10" type="ORF">SAMN02745823_02255</name>
</gene>
<evidence type="ECO:0000256" key="8">
    <source>
        <dbReference type="SAM" id="Phobius"/>
    </source>
</evidence>
<comment type="catalytic activity">
    <reaction evidence="1">
        <text>ATP + protein L-histidine = ADP + protein N-phospho-L-histidine.</text>
        <dbReference type="EC" id="2.7.13.3"/>
    </reaction>
</comment>
<organism evidence="10 11">
    <name type="scientific">Sporobacter termitidis DSM 10068</name>
    <dbReference type="NCBI Taxonomy" id="1123282"/>
    <lineage>
        <taxon>Bacteria</taxon>
        <taxon>Bacillati</taxon>
        <taxon>Bacillota</taxon>
        <taxon>Clostridia</taxon>
        <taxon>Eubacteriales</taxon>
        <taxon>Oscillospiraceae</taxon>
        <taxon>Sporobacter</taxon>
    </lineage>
</organism>
<keyword evidence="8" id="KW-0812">Transmembrane</keyword>
<dbReference type="InterPro" id="IPR036097">
    <property type="entry name" value="HisK_dim/P_sf"/>
</dbReference>
<dbReference type="Pfam" id="PF00512">
    <property type="entry name" value="HisKA"/>
    <property type="match status" value="1"/>
</dbReference>
<dbReference type="InterPro" id="IPR050351">
    <property type="entry name" value="BphY/WalK/GraS-like"/>
</dbReference>
<feature type="domain" description="Histidine kinase" evidence="9">
    <location>
        <begin position="129"/>
        <end position="343"/>
    </location>
</feature>
<protein>
    <recommendedName>
        <fullName evidence="3">histidine kinase</fullName>
        <ecNumber evidence="3">2.7.13.3</ecNumber>
    </recommendedName>
</protein>
<evidence type="ECO:0000313" key="10">
    <source>
        <dbReference type="EMBL" id="SHI07390.1"/>
    </source>
</evidence>
<evidence type="ECO:0000313" key="11">
    <source>
        <dbReference type="Proteomes" id="UP000183995"/>
    </source>
</evidence>
<dbReference type="SUPFAM" id="SSF47384">
    <property type="entry name" value="Homodimeric domain of signal transducing histidine kinase"/>
    <property type="match status" value="1"/>
</dbReference>
<keyword evidence="4" id="KW-0597">Phosphoprotein</keyword>
<dbReference type="PRINTS" id="PR00344">
    <property type="entry name" value="BCTRLSENSOR"/>
</dbReference>
<keyword evidence="5" id="KW-0808">Transferase</keyword>
<dbReference type="PANTHER" id="PTHR45453">
    <property type="entry name" value="PHOSPHATE REGULON SENSOR PROTEIN PHOR"/>
    <property type="match status" value="1"/>
</dbReference>
<dbReference type="InterPro" id="IPR003594">
    <property type="entry name" value="HATPase_dom"/>
</dbReference>
<dbReference type="SUPFAM" id="SSF55874">
    <property type="entry name" value="ATPase domain of HSP90 chaperone/DNA topoisomerase II/histidine kinase"/>
    <property type="match status" value="1"/>
</dbReference>
<evidence type="ECO:0000256" key="7">
    <source>
        <dbReference type="ARBA" id="ARBA00023012"/>
    </source>
</evidence>
<dbReference type="GO" id="GO:0004721">
    <property type="term" value="F:phosphoprotein phosphatase activity"/>
    <property type="evidence" value="ECO:0007669"/>
    <property type="project" value="TreeGrafter"/>
</dbReference>
<comment type="subcellular location">
    <subcellularLocation>
        <location evidence="2">Membrane</location>
    </subcellularLocation>
</comment>
<reference evidence="10 11" key="1">
    <citation type="submission" date="2016-11" db="EMBL/GenBank/DDBJ databases">
        <authorList>
            <person name="Jaros S."/>
            <person name="Januszkiewicz K."/>
            <person name="Wedrychowicz H."/>
        </authorList>
    </citation>
    <scope>NUCLEOTIDE SEQUENCE [LARGE SCALE GENOMIC DNA]</scope>
    <source>
        <strain evidence="10 11">DSM 10068</strain>
    </source>
</reference>
<dbReference type="Pfam" id="PF02518">
    <property type="entry name" value="HATPase_c"/>
    <property type="match status" value="1"/>
</dbReference>
<dbReference type="PROSITE" id="PS50109">
    <property type="entry name" value="HIS_KIN"/>
    <property type="match status" value="1"/>
</dbReference>
<dbReference type="CDD" id="cd00082">
    <property type="entry name" value="HisKA"/>
    <property type="match status" value="1"/>
</dbReference>
<dbReference type="OrthoDB" id="9773956at2"/>
<name>A0A1M5Y5N5_9FIRM</name>
<dbReference type="CDD" id="cd00075">
    <property type="entry name" value="HATPase"/>
    <property type="match status" value="1"/>
</dbReference>
<dbReference type="InterPro" id="IPR005467">
    <property type="entry name" value="His_kinase_dom"/>
</dbReference>
<evidence type="ECO:0000256" key="1">
    <source>
        <dbReference type="ARBA" id="ARBA00000085"/>
    </source>
</evidence>
<dbReference type="EMBL" id="FQXV01000007">
    <property type="protein sequence ID" value="SHI07390.1"/>
    <property type="molecule type" value="Genomic_DNA"/>
</dbReference>
<dbReference type="RefSeq" id="WP_073078938.1">
    <property type="nucleotide sequence ID" value="NZ_FQXV01000007.1"/>
</dbReference>
<dbReference type="GO" id="GO:0000155">
    <property type="term" value="F:phosphorelay sensor kinase activity"/>
    <property type="evidence" value="ECO:0007669"/>
    <property type="project" value="InterPro"/>
</dbReference>
<dbReference type="STRING" id="1123282.SAMN02745823_02255"/>
<keyword evidence="11" id="KW-1185">Reference proteome</keyword>
<dbReference type="InterPro" id="IPR036890">
    <property type="entry name" value="HATPase_C_sf"/>
</dbReference>
<accession>A0A1M5Y5N5</accession>
<evidence type="ECO:0000256" key="5">
    <source>
        <dbReference type="ARBA" id="ARBA00022679"/>
    </source>
</evidence>
<evidence type="ECO:0000256" key="6">
    <source>
        <dbReference type="ARBA" id="ARBA00022777"/>
    </source>
</evidence>
<proteinExistence type="predicted"/>
<dbReference type="GO" id="GO:0005886">
    <property type="term" value="C:plasma membrane"/>
    <property type="evidence" value="ECO:0007669"/>
    <property type="project" value="TreeGrafter"/>
</dbReference>
<keyword evidence="6 10" id="KW-0418">Kinase</keyword>
<dbReference type="InterPro" id="IPR003661">
    <property type="entry name" value="HisK_dim/P_dom"/>
</dbReference>
<dbReference type="Proteomes" id="UP000183995">
    <property type="component" value="Unassembled WGS sequence"/>
</dbReference>
<evidence type="ECO:0000256" key="2">
    <source>
        <dbReference type="ARBA" id="ARBA00004370"/>
    </source>
</evidence>
<feature type="transmembrane region" description="Helical" evidence="8">
    <location>
        <begin position="39"/>
        <end position="61"/>
    </location>
</feature>
<keyword evidence="8" id="KW-1133">Transmembrane helix</keyword>
<dbReference type="GO" id="GO:0016036">
    <property type="term" value="P:cellular response to phosphate starvation"/>
    <property type="evidence" value="ECO:0007669"/>
    <property type="project" value="TreeGrafter"/>
</dbReference>
<feature type="transmembrane region" description="Helical" evidence="8">
    <location>
        <begin position="12"/>
        <end position="33"/>
    </location>
</feature>
<evidence type="ECO:0000259" key="9">
    <source>
        <dbReference type="PROSITE" id="PS50109"/>
    </source>
</evidence>
<dbReference type="SMART" id="SM00388">
    <property type="entry name" value="HisKA"/>
    <property type="match status" value="1"/>
</dbReference>
<keyword evidence="7" id="KW-0902">Two-component regulatory system</keyword>
<dbReference type="AlphaFoldDB" id="A0A1M5Y5N5"/>
<dbReference type="PANTHER" id="PTHR45453:SF1">
    <property type="entry name" value="PHOSPHATE REGULON SENSOR PROTEIN PHOR"/>
    <property type="match status" value="1"/>
</dbReference>
<dbReference type="InterPro" id="IPR004358">
    <property type="entry name" value="Sig_transdc_His_kin-like_C"/>
</dbReference>
<dbReference type="Gene3D" id="1.10.287.130">
    <property type="match status" value="1"/>
</dbReference>
<dbReference type="Gene3D" id="3.30.565.10">
    <property type="entry name" value="Histidine kinase-like ATPase, C-terminal domain"/>
    <property type="match status" value="1"/>
</dbReference>